<organism evidence="3 4">
    <name type="scientific">Effrenium voratum</name>
    <dbReference type="NCBI Taxonomy" id="2562239"/>
    <lineage>
        <taxon>Eukaryota</taxon>
        <taxon>Sar</taxon>
        <taxon>Alveolata</taxon>
        <taxon>Dinophyceae</taxon>
        <taxon>Suessiales</taxon>
        <taxon>Symbiodiniaceae</taxon>
        <taxon>Effrenium</taxon>
    </lineage>
</organism>
<evidence type="ECO:0000256" key="1">
    <source>
        <dbReference type="SAM" id="Coils"/>
    </source>
</evidence>
<evidence type="ECO:0000256" key="2">
    <source>
        <dbReference type="SAM" id="MobiDB-lite"/>
    </source>
</evidence>
<evidence type="ECO:0000313" key="4">
    <source>
        <dbReference type="Proteomes" id="UP001178507"/>
    </source>
</evidence>
<feature type="compositionally biased region" description="Basic and acidic residues" evidence="2">
    <location>
        <begin position="13"/>
        <end position="22"/>
    </location>
</feature>
<dbReference type="EMBL" id="CAUJNA010000453">
    <property type="protein sequence ID" value="CAJ1377319.1"/>
    <property type="molecule type" value="Genomic_DNA"/>
</dbReference>
<protein>
    <submittedName>
        <fullName evidence="3">Uncharacterized protein</fullName>
    </submittedName>
</protein>
<reference evidence="3" key="1">
    <citation type="submission" date="2023-08" db="EMBL/GenBank/DDBJ databases">
        <authorList>
            <person name="Chen Y."/>
            <person name="Shah S."/>
            <person name="Dougan E. K."/>
            <person name="Thang M."/>
            <person name="Chan C."/>
        </authorList>
    </citation>
    <scope>NUCLEOTIDE SEQUENCE</scope>
</reference>
<keyword evidence="4" id="KW-1185">Reference proteome</keyword>
<feature type="region of interest" description="Disordered" evidence="2">
    <location>
        <begin position="1"/>
        <end position="22"/>
    </location>
</feature>
<gene>
    <name evidence="3" type="ORF">EVOR1521_LOCUS6151</name>
</gene>
<dbReference type="AlphaFoldDB" id="A0AA36HZG1"/>
<name>A0AA36HZG1_9DINO</name>
<keyword evidence="1" id="KW-0175">Coiled coil</keyword>
<feature type="non-terminal residue" evidence="3">
    <location>
        <position position="1"/>
    </location>
</feature>
<evidence type="ECO:0000313" key="3">
    <source>
        <dbReference type="EMBL" id="CAJ1377319.1"/>
    </source>
</evidence>
<accession>A0AA36HZG1</accession>
<feature type="coiled-coil region" evidence="1">
    <location>
        <begin position="23"/>
        <end position="51"/>
    </location>
</feature>
<dbReference type="Proteomes" id="UP001178507">
    <property type="component" value="Unassembled WGS sequence"/>
</dbReference>
<proteinExistence type="predicted"/>
<comment type="caution">
    <text evidence="3">The sequence shown here is derived from an EMBL/GenBank/DDBJ whole genome shotgun (WGS) entry which is preliminary data.</text>
</comment>
<sequence length="59" mass="6726">MKRESSALLQKAESLDDDKVREKEALTQQANEVLKEREEVLEEETKKAIAALPPQEVCE</sequence>